<dbReference type="SMART" id="SM00448">
    <property type="entry name" value="REC"/>
    <property type="match status" value="1"/>
</dbReference>
<evidence type="ECO:0000256" key="1">
    <source>
        <dbReference type="ARBA" id="ARBA00000085"/>
    </source>
</evidence>
<dbReference type="FunFam" id="3.30.565.10:FF:000006">
    <property type="entry name" value="Sensor histidine kinase WalK"/>
    <property type="match status" value="1"/>
</dbReference>
<dbReference type="SUPFAM" id="SSF55874">
    <property type="entry name" value="ATPase domain of HSP90 chaperone/DNA topoisomerase II/histidine kinase"/>
    <property type="match status" value="1"/>
</dbReference>
<keyword evidence="8" id="KW-1133">Transmembrane helix</keyword>
<accession>A0A7X1KQM8</accession>
<feature type="transmembrane region" description="Helical" evidence="8">
    <location>
        <begin position="37"/>
        <end position="55"/>
    </location>
</feature>
<dbReference type="EMBL" id="JACLAX010000010">
    <property type="protein sequence ID" value="MBC2669735.1"/>
    <property type="molecule type" value="Genomic_DNA"/>
</dbReference>
<dbReference type="InterPro" id="IPR003594">
    <property type="entry name" value="HATPase_dom"/>
</dbReference>
<evidence type="ECO:0000259" key="9">
    <source>
        <dbReference type="PROSITE" id="PS50109"/>
    </source>
</evidence>
<evidence type="ECO:0000313" key="11">
    <source>
        <dbReference type="EMBL" id="MBC2669735.1"/>
    </source>
</evidence>
<evidence type="ECO:0000256" key="4">
    <source>
        <dbReference type="ARBA" id="ARBA00022679"/>
    </source>
</evidence>
<evidence type="ECO:0000259" key="10">
    <source>
        <dbReference type="PROSITE" id="PS50110"/>
    </source>
</evidence>
<feature type="region of interest" description="Disordered" evidence="7">
    <location>
        <begin position="473"/>
        <end position="503"/>
    </location>
</feature>
<dbReference type="PROSITE" id="PS51257">
    <property type="entry name" value="PROKAR_LIPOPROTEIN"/>
    <property type="match status" value="1"/>
</dbReference>
<dbReference type="SMART" id="SM00388">
    <property type="entry name" value="HisKA"/>
    <property type="match status" value="1"/>
</dbReference>
<evidence type="ECO:0000256" key="5">
    <source>
        <dbReference type="ARBA" id="ARBA00022777"/>
    </source>
</evidence>
<dbReference type="SUPFAM" id="SSF47384">
    <property type="entry name" value="Homodimeric domain of signal transducing histidine kinase"/>
    <property type="match status" value="1"/>
</dbReference>
<dbReference type="InterPro" id="IPR005467">
    <property type="entry name" value="His_kinase_dom"/>
</dbReference>
<evidence type="ECO:0000256" key="2">
    <source>
        <dbReference type="ARBA" id="ARBA00012438"/>
    </source>
</evidence>
<keyword evidence="5" id="KW-0418">Kinase</keyword>
<dbReference type="InterPro" id="IPR011006">
    <property type="entry name" value="CheY-like_superfamily"/>
</dbReference>
<feature type="compositionally biased region" description="Low complexity" evidence="7">
    <location>
        <begin position="482"/>
        <end position="495"/>
    </location>
</feature>
<dbReference type="PANTHER" id="PTHR43047:SF64">
    <property type="entry name" value="HISTIDINE KINASE CONTAINING CHEY-HOMOLOGOUS RECEIVER DOMAIN AND PAS DOMAIN-RELATED"/>
    <property type="match status" value="1"/>
</dbReference>
<dbReference type="PROSITE" id="PS50109">
    <property type="entry name" value="HIS_KIN"/>
    <property type="match status" value="1"/>
</dbReference>
<keyword evidence="12" id="KW-1185">Reference proteome</keyword>
<dbReference type="SMART" id="SM00387">
    <property type="entry name" value="HATPase_c"/>
    <property type="match status" value="1"/>
</dbReference>
<reference evidence="11 12" key="1">
    <citation type="submission" date="2020-08" db="EMBL/GenBank/DDBJ databases">
        <title>The genome sequence of type strain Novosphingobium piscinae KCTC 42194.</title>
        <authorList>
            <person name="Liu Y."/>
        </authorList>
    </citation>
    <scope>NUCLEOTIDE SEQUENCE [LARGE SCALE GENOMIC DNA]</scope>
    <source>
        <strain evidence="11 12">KCTC 42194</strain>
    </source>
</reference>
<feature type="modified residue" description="4-aspartylphosphate" evidence="6">
    <location>
        <position position="392"/>
    </location>
</feature>
<dbReference type="RefSeq" id="WP_185679600.1">
    <property type="nucleotide sequence ID" value="NZ_JACLAX010000010.1"/>
</dbReference>
<feature type="domain" description="Histidine kinase" evidence="9">
    <location>
        <begin position="104"/>
        <end position="320"/>
    </location>
</feature>
<dbReference type="Pfam" id="PF00512">
    <property type="entry name" value="HisKA"/>
    <property type="match status" value="1"/>
</dbReference>
<evidence type="ECO:0000256" key="8">
    <source>
        <dbReference type="SAM" id="Phobius"/>
    </source>
</evidence>
<dbReference type="PROSITE" id="PS50110">
    <property type="entry name" value="RESPONSE_REGULATORY"/>
    <property type="match status" value="1"/>
</dbReference>
<dbReference type="Proteomes" id="UP000551327">
    <property type="component" value="Unassembled WGS sequence"/>
</dbReference>
<evidence type="ECO:0000256" key="7">
    <source>
        <dbReference type="SAM" id="MobiDB-lite"/>
    </source>
</evidence>
<dbReference type="InterPro" id="IPR036890">
    <property type="entry name" value="HATPase_C_sf"/>
</dbReference>
<dbReference type="InterPro" id="IPR003661">
    <property type="entry name" value="HisK_dim/P_dom"/>
</dbReference>
<sequence>MLNPQTRPGAVLTPIALTAGCAATMLLLAGLGVGNPALLHALAVLALLAIVGLALSARRRGAGEVAPVAAASEADLASGTGAAAVTRAEAAETANLAKSRYLANVSHEIRSPLNAIYGYAQLVERNEGGVDPQEAARVIRRCAEHLTTLVEGLLDVSQVEHGVLRVRTEDVRFPAFLEQIVSMMRPAAAAKGVEFEFLPPARLPEIVRLDQSRFRQVLLNLLSNAIKFTDHGKVTFAVRYAGQIATFEVRDTGPGIHPDELSRIFEPFDRGEDAGKLARPGAGLGLSISRAIVGILGGNLEVESTLGEGTCFRVTMMVGEVAGKIDRRVQPRRTIGYEGPRRSVLIVDDEADQRLLLERLLSGLGFAVTTCGDGESAAALAGTQAFDLAILDITMPGISGWEVAARLRAAHGRAIRILMLSANTQEFHKPEHATPSHDHFLTKPVELNTLTEVVGGLLGLVWRMEPLPGVAEPRRQPPAMAPAPAATVPLPAARPGTAPLDDEATRHVERLRELLRIGYVRGIEAEIRALAEHGEGAQELAARLFDRLDRFDLAGMKRELEGA</sequence>
<dbReference type="PRINTS" id="PR00344">
    <property type="entry name" value="BCTRLSENSOR"/>
</dbReference>
<dbReference type="InterPro" id="IPR036097">
    <property type="entry name" value="HisK_dim/P_sf"/>
</dbReference>
<proteinExistence type="predicted"/>
<dbReference type="Gene3D" id="3.30.565.10">
    <property type="entry name" value="Histidine kinase-like ATPase, C-terminal domain"/>
    <property type="match status" value="1"/>
</dbReference>
<dbReference type="SUPFAM" id="SSF52172">
    <property type="entry name" value="CheY-like"/>
    <property type="match status" value="1"/>
</dbReference>
<keyword evidence="8" id="KW-0812">Transmembrane</keyword>
<dbReference type="AlphaFoldDB" id="A0A7X1KQM8"/>
<dbReference type="CDD" id="cd16922">
    <property type="entry name" value="HATPase_EvgS-ArcB-TorS-like"/>
    <property type="match status" value="1"/>
</dbReference>
<feature type="transmembrane region" description="Helical" evidence="8">
    <location>
        <begin position="12"/>
        <end position="31"/>
    </location>
</feature>
<dbReference type="InterPro" id="IPR001789">
    <property type="entry name" value="Sig_transdc_resp-reg_receiver"/>
</dbReference>
<gene>
    <name evidence="11" type="ORF">H7F53_11330</name>
</gene>
<name>A0A7X1KQM8_9SPHN</name>
<dbReference type="Gene3D" id="1.10.287.130">
    <property type="match status" value="1"/>
</dbReference>
<dbReference type="GO" id="GO:0000155">
    <property type="term" value="F:phosphorelay sensor kinase activity"/>
    <property type="evidence" value="ECO:0007669"/>
    <property type="project" value="InterPro"/>
</dbReference>
<keyword evidence="8" id="KW-0472">Membrane</keyword>
<organism evidence="11 12">
    <name type="scientific">Novosphingobium piscinae</name>
    <dbReference type="NCBI Taxonomy" id="1507448"/>
    <lineage>
        <taxon>Bacteria</taxon>
        <taxon>Pseudomonadati</taxon>
        <taxon>Pseudomonadota</taxon>
        <taxon>Alphaproteobacteria</taxon>
        <taxon>Sphingomonadales</taxon>
        <taxon>Sphingomonadaceae</taxon>
        <taxon>Novosphingobium</taxon>
    </lineage>
</organism>
<evidence type="ECO:0000313" key="12">
    <source>
        <dbReference type="Proteomes" id="UP000551327"/>
    </source>
</evidence>
<evidence type="ECO:0000256" key="6">
    <source>
        <dbReference type="PROSITE-ProRule" id="PRU00169"/>
    </source>
</evidence>
<dbReference type="EC" id="2.7.13.3" evidence="2"/>
<evidence type="ECO:0000256" key="3">
    <source>
        <dbReference type="ARBA" id="ARBA00022553"/>
    </source>
</evidence>
<dbReference type="InterPro" id="IPR004358">
    <property type="entry name" value="Sig_transdc_His_kin-like_C"/>
</dbReference>
<protein>
    <recommendedName>
        <fullName evidence="2">histidine kinase</fullName>
        <ecNumber evidence="2">2.7.13.3</ecNumber>
    </recommendedName>
</protein>
<dbReference type="Pfam" id="PF02518">
    <property type="entry name" value="HATPase_c"/>
    <property type="match status" value="1"/>
</dbReference>
<dbReference type="PANTHER" id="PTHR43047">
    <property type="entry name" value="TWO-COMPONENT HISTIDINE PROTEIN KINASE"/>
    <property type="match status" value="1"/>
</dbReference>
<dbReference type="CDD" id="cd00082">
    <property type="entry name" value="HisKA"/>
    <property type="match status" value="1"/>
</dbReference>
<comment type="catalytic activity">
    <reaction evidence="1">
        <text>ATP + protein L-histidine = ADP + protein N-phospho-L-histidine.</text>
        <dbReference type="EC" id="2.7.13.3"/>
    </reaction>
</comment>
<comment type="caution">
    <text evidence="11">The sequence shown here is derived from an EMBL/GenBank/DDBJ whole genome shotgun (WGS) entry which is preliminary data.</text>
</comment>
<feature type="domain" description="Response regulatory" evidence="10">
    <location>
        <begin position="343"/>
        <end position="458"/>
    </location>
</feature>
<keyword evidence="4" id="KW-0808">Transferase</keyword>
<dbReference type="Pfam" id="PF00072">
    <property type="entry name" value="Response_reg"/>
    <property type="match status" value="1"/>
</dbReference>
<dbReference type="Gene3D" id="3.40.50.2300">
    <property type="match status" value="1"/>
</dbReference>
<keyword evidence="3 6" id="KW-0597">Phosphoprotein</keyword>